<name>A0A815T831_9BILA</name>
<dbReference type="EMBL" id="CAJNOE010003321">
    <property type="protein sequence ID" value="CAF1501788.1"/>
    <property type="molecule type" value="Genomic_DNA"/>
</dbReference>
<dbReference type="AlphaFoldDB" id="A0A815T831"/>
<proteinExistence type="predicted"/>
<sequence length="120" mass="13713">SDSNETLSDGNERTISSDELESSGSEGNDSLIEELNQSSMDYWEWKVGNSNFESISNDADPTTTTDDKELIPKWFEPASSMIVETKPVELQESLEMIYFNQHQYQNILKVDFYFGIILVQ</sequence>
<comment type="caution">
    <text evidence="2">The sequence shown here is derived from an EMBL/GenBank/DDBJ whole genome shotgun (WGS) entry which is preliminary data.</text>
</comment>
<protein>
    <submittedName>
        <fullName evidence="2">Uncharacterized protein</fullName>
    </submittedName>
</protein>
<dbReference type="Proteomes" id="UP000663868">
    <property type="component" value="Unassembled WGS sequence"/>
</dbReference>
<evidence type="ECO:0000313" key="2">
    <source>
        <dbReference type="EMBL" id="CAF1501788.1"/>
    </source>
</evidence>
<reference evidence="2" key="1">
    <citation type="submission" date="2021-02" db="EMBL/GenBank/DDBJ databases">
        <authorList>
            <person name="Nowell W R."/>
        </authorList>
    </citation>
    <scope>NUCLEOTIDE SEQUENCE</scope>
</reference>
<feature type="region of interest" description="Disordered" evidence="1">
    <location>
        <begin position="1"/>
        <end position="33"/>
    </location>
</feature>
<dbReference type="Proteomes" id="UP000663860">
    <property type="component" value="Unassembled WGS sequence"/>
</dbReference>
<evidence type="ECO:0000313" key="4">
    <source>
        <dbReference type="Proteomes" id="UP000663860"/>
    </source>
</evidence>
<organism evidence="2 4">
    <name type="scientific">Adineta steineri</name>
    <dbReference type="NCBI Taxonomy" id="433720"/>
    <lineage>
        <taxon>Eukaryota</taxon>
        <taxon>Metazoa</taxon>
        <taxon>Spiralia</taxon>
        <taxon>Gnathifera</taxon>
        <taxon>Rotifera</taxon>
        <taxon>Eurotatoria</taxon>
        <taxon>Bdelloidea</taxon>
        <taxon>Adinetida</taxon>
        <taxon>Adinetidae</taxon>
        <taxon>Adineta</taxon>
    </lineage>
</organism>
<accession>A0A815T831</accession>
<evidence type="ECO:0000313" key="3">
    <source>
        <dbReference type="EMBL" id="CAF4262707.1"/>
    </source>
</evidence>
<dbReference type="EMBL" id="CAJOBB010011554">
    <property type="protein sequence ID" value="CAF4262707.1"/>
    <property type="molecule type" value="Genomic_DNA"/>
</dbReference>
<feature type="non-terminal residue" evidence="2">
    <location>
        <position position="1"/>
    </location>
</feature>
<evidence type="ECO:0000256" key="1">
    <source>
        <dbReference type="SAM" id="MobiDB-lite"/>
    </source>
</evidence>
<gene>
    <name evidence="2" type="ORF">IZO911_LOCUS45044</name>
    <name evidence="3" type="ORF">KXQ929_LOCUS43436</name>
</gene>